<gene>
    <name evidence="7" type="ORF">BU26DRAFT_252675</name>
</gene>
<dbReference type="GO" id="GO:0005730">
    <property type="term" value="C:nucleolus"/>
    <property type="evidence" value="ECO:0007669"/>
    <property type="project" value="UniProtKB-SubCell"/>
</dbReference>
<dbReference type="InterPro" id="IPR039771">
    <property type="entry name" value="Csl4"/>
</dbReference>
<dbReference type="InterPro" id="IPR025721">
    <property type="entry name" value="Exosome_cplx_N_dom"/>
</dbReference>
<evidence type="ECO:0000256" key="3">
    <source>
        <dbReference type="ARBA" id="ARBA00022835"/>
    </source>
</evidence>
<proteinExistence type="predicted"/>
<dbReference type="CDD" id="cd05791">
    <property type="entry name" value="S1_CSL4"/>
    <property type="match status" value="1"/>
</dbReference>
<feature type="compositionally biased region" description="Low complexity" evidence="4">
    <location>
        <begin position="44"/>
        <end position="62"/>
    </location>
</feature>
<dbReference type="Pfam" id="PF14382">
    <property type="entry name" value="ECR1_N"/>
    <property type="match status" value="1"/>
</dbReference>
<dbReference type="EMBL" id="ML987192">
    <property type="protein sequence ID" value="KAF2252200.1"/>
    <property type="molecule type" value="Genomic_DNA"/>
</dbReference>
<sequence>MALPSIALPGTLLGPADKYLPGPGTHIHASQIYASIAGPVVSSKPSPAAPASTSTSKTAKAPKPLPLLSISRPAPADDNALGIIGNSGGGGTTILPEISSEVLGRITRLSPRFASLDILVVNSSVCREPFQGMIRREDVRLTEKDKVKIEESFRVGDLVRGVVISLGDQSNYYVSTGSNEFGVVMARSEAGNTMFPVSWREFGDPRTGGRERRKVAKPF</sequence>
<dbReference type="InterPro" id="IPR019495">
    <property type="entry name" value="EXOSC1_C"/>
</dbReference>
<evidence type="ECO:0000256" key="1">
    <source>
        <dbReference type="ARBA" id="ARBA00004604"/>
    </source>
</evidence>
<dbReference type="OrthoDB" id="440760at2759"/>
<reference evidence="7" key="1">
    <citation type="journal article" date="2020" name="Stud. Mycol.">
        <title>101 Dothideomycetes genomes: a test case for predicting lifestyles and emergence of pathogens.</title>
        <authorList>
            <person name="Haridas S."/>
            <person name="Albert R."/>
            <person name="Binder M."/>
            <person name="Bloem J."/>
            <person name="Labutti K."/>
            <person name="Salamov A."/>
            <person name="Andreopoulos B."/>
            <person name="Baker S."/>
            <person name="Barry K."/>
            <person name="Bills G."/>
            <person name="Bluhm B."/>
            <person name="Cannon C."/>
            <person name="Castanera R."/>
            <person name="Culley D."/>
            <person name="Daum C."/>
            <person name="Ezra D."/>
            <person name="Gonzalez J."/>
            <person name="Henrissat B."/>
            <person name="Kuo A."/>
            <person name="Liang C."/>
            <person name="Lipzen A."/>
            <person name="Lutzoni F."/>
            <person name="Magnuson J."/>
            <person name="Mondo S."/>
            <person name="Nolan M."/>
            <person name="Ohm R."/>
            <person name="Pangilinan J."/>
            <person name="Park H.-J."/>
            <person name="Ramirez L."/>
            <person name="Alfaro M."/>
            <person name="Sun H."/>
            <person name="Tritt A."/>
            <person name="Yoshinaga Y."/>
            <person name="Zwiers L.-H."/>
            <person name="Turgeon B."/>
            <person name="Goodwin S."/>
            <person name="Spatafora J."/>
            <person name="Crous P."/>
            <person name="Grigoriev I."/>
        </authorList>
    </citation>
    <scope>NUCLEOTIDE SEQUENCE</scope>
    <source>
        <strain evidence="7">CBS 122368</strain>
    </source>
</reference>
<evidence type="ECO:0000256" key="4">
    <source>
        <dbReference type="SAM" id="MobiDB-lite"/>
    </source>
</evidence>
<dbReference type="GeneID" id="54574493"/>
<dbReference type="PANTHER" id="PTHR12686">
    <property type="entry name" value="3'-5' EXORIBONUCLEASE CSL4-RELATED"/>
    <property type="match status" value="1"/>
</dbReference>
<evidence type="ECO:0000259" key="6">
    <source>
        <dbReference type="Pfam" id="PF14382"/>
    </source>
</evidence>
<dbReference type="GO" id="GO:0003723">
    <property type="term" value="F:RNA binding"/>
    <property type="evidence" value="ECO:0007669"/>
    <property type="project" value="InterPro"/>
</dbReference>
<evidence type="ECO:0000313" key="8">
    <source>
        <dbReference type="Proteomes" id="UP000800094"/>
    </source>
</evidence>
<dbReference type="GO" id="GO:0005737">
    <property type="term" value="C:cytoplasm"/>
    <property type="evidence" value="ECO:0007669"/>
    <property type="project" value="TreeGrafter"/>
</dbReference>
<keyword evidence="2" id="KW-0963">Cytoplasm</keyword>
<feature type="domain" description="Exosome complex component CSL4 C-terminal" evidence="5">
    <location>
        <begin position="126"/>
        <end position="166"/>
    </location>
</feature>
<keyword evidence="3" id="KW-0271">Exosome</keyword>
<comment type="subcellular location">
    <subcellularLocation>
        <location evidence="1">Nucleus</location>
        <location evidence="1">Nucleolus</location>
    </subcellularLocation>
</comment>
<feature type="region of interest" description="Disordered" evidence="4">
    <location>
        <begin position="44"/>
        <end position="69"/>
    </location>
</feature>
<evidence type="ECO:0000256" key="2">
    <source>
        <dbReference type="ARBA" id="ARBA00022490"/>
    </source>
</evidence>
<dbReference type="GO" id="GO:0000176">
    <property type="term" value="C:nuclear exosome (RNase complex)"/>
    <property type="evidence" value="ECO:0007669"/>
    <property type="project" value="TreeGrafter"/>
</dbReference>
<dbReference type="Gene3D" id="2.40.50.140">
    <property type="entry name" value="Nucleic acid-binding proteins"/>
    <property type="match status" value="1"/>
</dbReference>
<dbReference type="Gene3D" id="2.40.50.100">
    <property type="match status" value="1"/>
</dbReference>
<dbReference type="PANTHER" id="PTHR12686:SF8">
    <property type="entry name" value="EXOSOME COMPLEX COMPONENT CSL4"/>
    <property type="match status" value="1"/>
</dbReference>
<keyword evidence="8" id="KW-1185">Reference proteome</keyword>
<dbReference type="GO" id="GO:0006396">
    <property type="term" value="P:RNA processing"/>
    <property type="evidence" value="ECO:0007669"/>
    <property type="project" value="InterPro"/>
</dbReference>
<evidence type="ECO:0000313" key="7">
    <source>
        <dbReference type="EMBL" id="KAF2252200.1"/>
    </source>
</evidence>
<accession>A0A6A6IRI3</accession>
<evidence type="ECO:0008006" key="9">
    <source>
        <dbReference type="Google" id="ProtNLM"/>
    </source>
</evidence>
<organism evidence="7 8">
    <name type="scientific">Trematosphaeria pertusa</name>
    <dbReference type="NCBI Taxonomy" id="390896"/>
    <lineage>
        <taxon>Eukaryota</taxon>
        <taxon>Fungi</taxon>
        <taxon>Dikarya</taxon>
        <taxon>Ascomycota</taxon>
        <taxon>Pezizomycotina</taxon>
        <taxon>Dothideomycetes</taxon>
        <taxon>Pleosporomycetidae</taxon>
        <taxon>Pleosporales</taxon>
        <taxon>Massarineae</taxon>
        <taxon>Trematosphaeriaceae</taxon>
        <taxon>Trematosphaeria</taxon>
    </lineage>
</organism>
<protein>
    <recommendedName>
        <fullName evidence="9">S1 motif domain-containing protein</fullName>
    </recommendedName>
</protein>
<feature type="domain" description="Exosome complex component N-terminal" evidence="6">
    <location>
        <begin position="6"/>
        <end position="41"/>
    </location>
</feature>
<dbReference type="Pfam" id="PF10447">
    <property type="entry name" value="EXOSC1"/>
    <property type="match status" value="1"/>
</dbReference>
<name>A0A6A6IRI3_9PLEO</name>
<dbReference type="AlphaFoldDB" id="A0A6A6IRI3"/>
<dbReference type="RefSeq" id="XP_033687204.1">
    <property type="nucleotide sequence ID" value="XM_033821163.1"/>
</dbReference>
<dbReference type="SUPFAM" id="SSF110324">
    <property type="entry name" value="Ribosomal L27 protein-like"/>
    <property type="match status" value="1"/>
</dbReference>
<dbReference type="InterPro" id="IPR012340">
    <property type="entry name" value="NA-bd_OB-fold"/>
</dbReference>
<evidence type="ECO:0000259" key="5">
    <source>
        <dbReference type="Pfam" id="PF10447"/>
    </source>
</evidence>
<dbReference type="Proteomes" id="UP000800094">
    <property type="component" value="Unassembled WGS sequence"/>
</dbReference>
<dbReference type="SUPFAM" id="SSF50249">
    <property type="entry name" value="Nucleic acid-binding proteins"/>
    <property type="match status" value="1"/>
</dbReference>